<dbReference type="Proteomes" id="UP000018468">
    <property type="component" value="Linkage group LG12"/>
</dbReference>
<dbReference type="PANTHER" id="PTHR14594">
    <property type="entry name" value="CENTROSOMAL PROTEIN OF 70 KDA"/>
    <property type="match status" value="1"/>
</dbReference>
<keyword evidence="6 9" id="KW-0175">Coiled coil</keyword>
<dbReference type="GO" id="GO:0043015">
    <property type="term" value="F:gamma-tubulin binding"/>
    <property type="evidence" value="ECO:0007669"/>
    <property type="project" value="InterPro"/>
</dbReference>
<dbReference type="GO" id="GO:0070507">
    <property type="term" value="P:regulation of microtubule cytoskeleton organization"/>
    <property type="evidence" value="ECO:0007669"/>
    <property type="project" value="InterPro"/>
</dbReference>
<dbReference type="eggNOG" id="ENOG502QS45">
    <property type="taxonomic scope" value="Eukaryota"/>
</dbReference>
<reference evidence="11" key="1">
    <citation type="submission" date="2011-12" db="EMBL/GenBank/DDBJ databases">
        <title>The Draft Genome of Lepisosteus oculatus.</title>
        <authorList>
            <consortium name="The Broad Institute Genome Assembly &amp; Analysis Group"/>
            <consortium name="Computational R&amp;D Group"/>
            <consortium name="and Sequencing Platform"/>
            <person name="Di Palma F."/>
            <person name="Alfoldi J."/>
            <person name="Johnson J."/>
            <person name="Berlin A."/>
            <person name="Gnerre S."/>
            <person name="Jaffe D."/>
            <person name="MacCallum I."/>
            <person name="Young S."/>
            <person name="Walker B.J."/>
            <person name="Lander E.S."/>
            <person name="Lindblad-Toh K."/>
        </authorList>
    </citation>
    <scope>NUCLEOTIDE SEQUENCE [LARGE SCALE GENOMIC DNA]</scope>
</reference>
<dbReference type="InterPro" id="IPR037692">
    <property type="entry name" value="CEP70"/>
</dbReference>
<evidence type="ECO:0000256" key="1">
    <source>
        <dbReference type="ARBA" id="ARBA00004300"/>
    </source>
</evidence>
<evidence type="ECO:0000256" key="6">
    <source>
        <dbReference type="ARBA" id="ARBA00023054"/>
    </source>
</evidence>
<dbReference type="GO" id="GO:0060271">
    <property type="term" value="P:cilium assembly"/>
    <property type="evidence" value="ECO:0000318"/>
    <property type="project" value="GO_Central"/>
</dbReference>
<reference evidence="10" key="3">
    <citation type="submission" date="2025-09" db="UniProtKB">
        <authorList>
            <consortium name="Ensembl"/>
        </authorList>
    </citation>
    <scope>IDENTIFICATION</scope>
</reference>
<comment type="subunit">
    <text evidence="2">Directly interacts with tubulin-gamma; this interaction determines centrosomal localization.</text>
</comment>
<dbReference type="HOGENOM" id="CLU_032136_0_0_1"/>
<dbReference type="EMBL" id="AHAT01011549">
    <property type="status" value="NOT_ANNOTATED_CDS"/>
    <property type="molecule type" value="Genomic_DNA"/>
</dbReference>
<comment type="function">
    <text evidence="8">Plays a role in the organization of both preexisting and nascent microtubules in interphase cells. During mitosis, required for the organization and orientation of the mitotic spindle.</text>
</comment>
<keyword evidence="7" id="KW-0206">Cytoskeleton</keyword>
<sequence>TVQQEQLEWEAVNRILQHHGFKPIHFADPMENKNLSDLVLLEKRSASEVRLALKTLLKDTERRQALIQELIQTNNQLKIQIKGFQGLNYIMTQRRPIFKSVSICPQHHTIETTYVGRTAKPHSQLDQQLDLCLRKDMFLYSISIRACTLCFVVKHFLRIGCQCSIYNISAFSSVLRQSLRCAFSVSYRILDVIDVYEAQIQELRTELRTWRGDADVTDQNGPAGSRTKEERNRTIDATLNYKALLKSYQEQLKETKAQKEELREKIQTLKQELESRPTAKELKSCKQQLKRMDRIIQQTNVKNLRSAQLCSAEENGKDKDSTDVEHIDSLQASLCRWYLKGACKELEVQDLNDLIPAAKLRAKQAASVPKLTKVLDALKAVMSNPRAPVLLHRQRPSRLLPPDSPEEVGLELIVPTIDMWANQLMSLKDLHCALRKLLLRVAPWQSAGTQGASETVRVEELLLMADVMLEETAKSEKEMRSPTRNTLHAMVTHFQQLFDVNSIAGVYPRMNEVYSRLGEMTNAMRNLREILGLDEGAPPSALVNKVGWLCASLSQDTSQQLAGLLGASDIDSIITKLEEHEEFFPEFHSLVLELLHILDVRHLDEIVPAVRSLQMTNE</sequence>
<dbReference type="OMA" id="XLLCLID"/>
<evidence type="ECO:0000313" key="10">
    <source>
        <dbReference type="Ensembl" id="ENSLOCP00000004004.1"/>
    </source>
</evidence>
<dbReference type="STRING" id="7918.ENSLOCP00000004004"/>
<comment type="subcellular location">
    <subcellularLocation>
        <location evidence="1">Cytoplasm</location>
        <location evidence="1">Cytoskeleton</location>
        <location evidence="1">Microtubule organizing center</location>
        <location evidence="1">Centrosome</location>
    </subcellularLocation>
</comment>
<organism evidence="10 11">
    <name type="scientific">Lepisosteus oculatus</name>
    <name type="common">Spotted gar</name>
    <dbReference type="NCBI Taxonomy" id="7918"/>
    <lineage>
        <taxon>Eukaryota</taxon>
        <taxon>Metazoa</taxon>
        <taxon>Chordata</taxon>
        <taxon>Craniata</taxon>
        <taxon>Vertebrata</taxon>
        <taxon>Euteleostomi</taxon>
        <taxon>Actinopterygii</taxon>
        <taxon>Neopterygii</taxon>
        <taxon>Holostei</taxon>
        <taxon>Semionotiformes</taxon>
        <taxon>Lepisosteidae</taxon>
        <taxon>Lepisosteus</taxon>
    </lineage>
</organism>
<keyword evidence="11" id="KW-1185">Reference proteome</keyword>
<dbReference type="Bgee" id="ENSLOCG00000003377">
    <property type="expression patterns" value="Expressed in bone element and 13 other cell types or tissues"/>
</dbReference>
<dbReference type="EMBL" id="AHAT01011548">
    <property type="status" value="NOT_ANNOTATED_CDS"/>
    <property type="molecule type" value="Genomic_DNA"/>
</dbReference>
<dbReference type="InParanoid" id="W5M6J6"/>
<dbReference type="GO" id="GO:0005815">
    <property type="term" value="C:microtubule organizing center"/>
    <property type="evidence" value="ECO:0000318"/>
    <property type="project" value="GO_Central"/>
</dbReference>
<evidence type="ECO:0000256" key="8">
    <source>
        <dbReference type="ARBA" id="ARBA00025273"/>
    </source>
</evidence>
<dbReference type="GO" id="GO:0005813">
    <property type="term" value="C:centrosome"/>
    <property type="evidence" value="ECO:0007669"/>
    <property type="project" value="UniProtKB-SubCell"/>
</dbReference>
<protein>
    <recommendedName>
        <fullName evidence="3">Centrosomal protein of 70 kDa</fullName>
    </recommendedName>
</protein>
<proteinExistence type="predicted"/>
<dbReference type="PANTHER" id="PTHR14594:SF1">
    <property type="entry name" value="CENTROSOMAL PROTEIN OF 70 KDA"/>
    <property type="match status" value="1"/>
</dbReference>
<evidence type="ECO:0000256" key="4">
    <source>
        <dbReference type="ARBA" id="ARBA00022490"/>
    </source>
</evidence>
<reference evidence="10" key="2">
    <citation type="submission" date="2025-08" db="UniProtKB">
        <authorList>
            <consortium name="Ensembl"/>
        </authorList>
    </citation>
    <scope>IDENTIFICATION</scope>
</reference>
<feature type="coiled-coil region" evidence="9">
    <location>
        <begin position="238"/>
        <end position="276"/>
    </location>
</feature>
<evidence type="ECO:0000256" key="9">
    <source>
        <dbReference type="SAM" id="Coils"/>
    </source>
</evidence>
<evidence type="ECO:0000256" key="2">
    <source>
        <dbReference type="ARBA" id="ARBA00011832"/>
    </source>
</evidence>
<evidence type="ECO:0000313" key="11">
    <source>
        <dbReference type="Proteomes" id="UP000018468"/>
    </source>
</evidence>
<evidence type="ECO:0000256" key="7">
    <source>
        <dbReference type="ARBA" id="ARBA00023212"/>
    </source>
</evidence>
<dbReference type="GeneTree" id="ENSGT00390000009029"/>
<dbReference type="Ensembl" id="ENSLOCT00000004012.1">
    <property type="protein sequence ID" value="ENSLOCP00000004004.1"/>
    <property type="gene ID" value="ENSLOCG00000003377.1"/>
</dbReference>
<keyword evidence="5" id="KW-0802">TPR repeat</keyword>
<keyword evidence="4" id="KW-0963">Cytoplasm</keyword>
<accession>W5M6J6</accession>
<evidence type="ECO:0000256" key="3">
    <source>
        <dbReference type="ARBA" id="ARBA00018408"/>
    </source>
</evidence>
<evidence type="ECO:0000256" key="5">
    <source>
        <dbReference type="ARBA" id="ARBA00022803"/>
    </source>
</evidence>
<dbReference type="AlphaFoldDB" id="W5M6J6"/>
<name>W5M6J6_LEPOC</name>